<dbReference type="GO" id="GO:0005525">
    <property type="term" value="F:GTP binding"/>
    <property type="evidence" value="ECO:0007669"/>
    <property type="project" value="InterPro"/>
</dbReference>
<evidence type="ECO:0000256" key="2">
    <source>
        <dbReference type="SAM" id="Coils"/>
    </source>
</evidence>
<dbReference type="CDD" id="cd00882">
    <property type="entry name" value="Ras_like_GTPase"/>
    <property type="match status" value="1"/>
</dbReference>
<evidence type="ECO:0000256" key="3">
    <source>
        <dbReference type="SAM" id="MobiDB-lite"/>
    </source>
</evidence>
<feature type="domain" description="AIG1-type G" evidence="4">
    <location>
        <begin position="76"/>
        <end position="221"/>
    </location>
</feature>
<dbReference type="AlphaFoldDB" id="A0A4S8KW44"/>
<evidence type="ECO:0000259" key="4">
    <source>
        <dbReference type="Pfam" id="PF04548"/>
    </source>
</evidence>
<feature type="region of interest" description="Disordered" evidence="3">
    <location>
        <begin position="1"/>
        <end position="58"/>
    </location>
</feature>
<accession>A0A4S8KW44</accession>
<name>A0A4S8KW44_DENBC</name>
<keyword evidence="6" id="KW-1185">Reference proteome</keyword>
<dbReference type="SUPFAM" id="SSF52540">
    <property type="entry name" value="P-loop containing nucleoside triphosphate hydrolases"/>
    <property type="match status" value="1"/>
</dbReference>
<feature type="coiled-coil region" evidence="2">
    <location>
        <begin position="504"/>
        <end position="554"/>
    </location>
</feature>
<evidence type="ECO:0000313" key="6">
    <source>
        <dbReference type="Proteomes" id="UP000297245"/>
    </source>
</evidence>
<dbReference type="InterPro" id="IPR027417">
    <property type="entry name" value="P-loop_NTPase"/>
</dbReference>
<dbReference type="Gene3D" id="3.40.50.300">
    <property type="entry name" value="P-loop containing nucleotide triphosphate hydrolases"/>
    <property type="match status" value="1"/>
</dbReference>
<keyword evidence="1" id="KW-0547">Nucleotide-binding</keyword>
<dbReference type="PANTHER" id="PTHR32046:SF12">
    <property type="entry name" value="AIG1-TYPE G DOMAIN-CONTAINING PROTEIN"/>
    <property type="match status" value="1"/>
</dbReference>
<evidence type="ECO:0000256" key="1">
    <source>
        <dbReference type="ARBA" id="ARBA00022741"/>
    </source>
</evidence>
<feature type="compositionally biased region" description="Acidic residues" evidence="3">
    <location>
        <begin position="36"/>
        <end position="48"/>
    </location>
</feature>
<dbReference type="Proteomes" id="UP000297245">
    <property type="component" value="Unassembled WGS sequence"/>
</dbReference>
<dbReference type="OrthoDB" id="2611327at2759"/>
<organism evidence="5 6">
    <name type="scientific">Dendrothele bispora (strain CBS 962.96)</name>
    <dbReference type="NCBI Taxonomy" id="1314807"/>
    <lineage>
        <taxon>Eukaryota</taxon>
        <taxon>Fungi</taxon>
        <taxon>Dikarya</taxon>
        <taxon>Basidiomycota</taxon>
        <taxon>Agaricomycotina</taxon>
        <taxon>Agaricomycetes</taxon>
        <taxon>Agaricomycetidae</taxon>
        <taxon>Agaricales</taxon>
        <taxon>Agaricales incertae sedis</taxon>
        <taxon>Dendrothele</taxon>
    </lineage>
</organism>
<dbReference type="PANTHER" id="PTHR32046">
    <property type="entry name" value="G DOMAIN-CONTAINING PROTEIN"/>
    <property type="match status" value="1"/>
</dbReference>
<dbReference type="InterPro" id="IPR025662">
    <property type="entry name" value="Sigma_54_int_dom_ATP-bd_1"/>
</dbReference>
<dbReference type="EMBL" id="ML179933">
    <property type="protein sequence ID" value="THU80166.1"/>
    <property type="molecule type" value="Genomic_DNA"/>
</dbReference>
<dbReference type="Pfam" id="PF04548">
    <property type="entry name" value="AIG1"/>
    <property type="match status" value="1"/>
</dbReference>
<reference evidence="5 6" key="1">
    <citation type="journal article" date="2019" name="Nat. Ecol. Evol.">
        <title>Megaphylogeny resolves global patterns of mushroom evolution.</title>
        <authorList>
            <person name="Varga T."/>
            <person name="Krizsan K."/>
            <person name="Foldi C."/>
            <person name="Dima B."/>
            <person name="Sanchez-Garcia M."/>
            <person name="Sanchez-Ramirez S."/>
            <person name="Szollosi G.J."/>
            <person name="Szarkandi J.G."/>
            <person name="Papp V."/>
            <person name="Albert L."/>
            <person name="Andreopoulos W."/>
            <person name="Angelini C."/>
            <person name="Antonin V."/>
            <person name="Barry K.W."/>
            <person name="Bougher N.L."/>
            <person name="Buchanan P."/>
            <person name="Buyck B."/>
            <person name="Bense V."/>
            <person name="Catcheside P."/>
            <person name="Chovatia M."/>
            <person name="Cooper J."/>
            <person name="Damon W."/>
            <person name="Desjardin D."/>
            <person name="Finy P."/>
            <person name="Geml J."/>
            <person name="Haridas S."/>
            <person name="Hughes K."/>
            <person name="Justo A."/>
            <person name="Karasinski D."/>
            <person name="Kautmanova I."/>
            <person name="Kiss B."/>
            <person name="Kocsube S."/>
            <person name="Kotiranta H."/>
            <person name="LaButti K.M."/>
            <person name="Lechner B.E."/>
            <person name="Liimatainen K."/>
            <person name="Lipzen A."/>
            <person name="Lukacs Z."/>
            <person name="Mihaltcheva S."/>
            <person name="Morgado L.N."/>
            <person name="Niskanen T."/>
            <person name="Noordeloos M.E."/>
            <person name="Ohm R.A."/>
            <person name="Ortiz-Santana B."/>
            <person name="Ovrebo C."/>
            <person name="Racz N."/>
            <person name="Riley R."/>
            <person name="Savchenko A."/>
            <person name="Shiryaev A."/>
            <person name="Soop K."/>
            <person name="Spirin V."/>
            <person name="Szebenyi C."/>
            <person name="Tomsovsky M."/>
            <person name="Tulloss R.E."/>
            <person name="Uehling J."/>
            <person name="Grigoriev I.V."/>
            <person name="Vagvolgyi C."/>
            <person name="Papp T."/>
            <person name="Martin F.M."/>
            <person name="Miettinen O."/>
            <person name="Hibbett D.S."/>
            <person name="Nagy L.G."/>
        </authorList>
    </citation>
    <scope>NUCLEOTIDE SEQUENCE [LARGE SCALE GENOMIC DNA]</scope>
    <source>
        <strain evidence="5 6">CBS 962.96</strain>
    </source>
</reference>
<feature type="compositionally biased region" description="Basic and acidic residues" evidence="3">
    <location>
        <begin position="18"/>
        <end position="28"/>
    </location>
</feature>
<keyword evidence="2" id="KW-0175">Coiled coil</keyword>
<protein>
    <recommendedName>
        <fullName evidence="4">AIG1-type G domain-containing protein</fullName>
    </recommendedName>
</protein>
<sequence length="570" mass="63090">MSTDPTPTTGPPSVTNPDESKDLKDKNVNNKNANGDDSDLDTDSDGPDIEPTINDIPSLRNGTIKTVKNTGKVEFTILVVGETGVGKSSVLEFIANVLAGNSISNYKFKIIDEANESGGSGKHSQTNSAKLYSFTSQNGVVVRILDTPGLADTRGIDQDEKHKKSIANAIAQSITTVNAVIILANGTVPRITVGTDYALSTLSAIFPRSLANNIAFLFTNVSSPLSWNFAQDTVPPVLKNAPQFLLDNPLALQKKYLSLKDSPNTTKQLRRDMRAAVKAGEEKGLFMLVRMFDWLDELSAQPTKEILSLYEQAQQIETQINNTLAQMDQAALKRQGIQKAINELDTAKSNMDIYKTYETTAKRKVKVQKPTQNHNTLCSVPECYSNCHISCGLNFTLDPEGLRGCTAMQPTQETCNLSRCGHPRDRHRHYNVIWEDEEQTQNIVDEEMKKKFMDAKSEKEKKEHLKKMLEGSLDTLTGQIESGTEELATLASKYADLSLSGSFSGQVEKAVKMLEQNHKAMEEKGVDKSTLDKVQKSLDEMKRKLDLLRKAQKENQGIIRRVFNKVTGRS</sequence>
<gene>
    <name evidence="5" type="ORF">K435DRAFT_972861</name>
</gene>
<proteinExistence type="predicted"/>
<evidence type="ECO:0000313" key="5">
    <source>
        <dbReference type="EMBL" id="THU80166.1"/>
    </source>
</evidence>
<feature type="compositionally biased region" description="Low complexity" evidence="3">
    <location>
        <begin position="1"/>
        <end position="17"/>
    </location>
</feature>
<dbReference type="InterPro" id="IPR006703">
    <property type="entry name" value="G_AIG1"/>
</dbReference>
<dbReference type="PROSITE" id="PS00675">
    <property type="entry name" value="SIGMA54_INTERACT_1"/>
    <property type="match status" value="1"/>
</dbReference>